<dbReference type="EMBL" id="MUAL01000137">
    <property type="protein sequence ID" value="OOR17335.1"/>
    <property type="molecule type" value="Genomic_DNA"/>
</dbReference>
<reference evidence="5 6" key="1">
    <citation type="submission" date="2017-01" db="EMBL/GenBank/DDBJ databases">
        <title>Bacillus cereus isolates.</title>
        <authorList>
            <person name="Beno S.M."/>
        </authorList>
    </citation>
    <scope>NUCLEOTIDE SEQUENCE [LARGE SCALE GENOMIC DNA]</scope>
    <source>
        <strain evidence="5 6">FSL M7-1219</strain>
    </source>
</reference>
<dbReference type="GO" id="GO:0006302">
    <property type="term" value="P:double-strand break repair"/>
    <property type="evidence" value="ECO:0007669"/>
    <property type="project" value="InterPro"/>
</dbReference>
<proteinExistence type="inferred from homology"/>
<organism evidence="5 6">
    <name type="scientific">Bacillus cereus</name>
    <dbReference type="NCBI Taxonomy" id="1396"/>
    <lineage>
        <taxon>Bacteria</taxon>
        <taxon>Bacillati</taxon>
        <taxon>Bacillota</taxon>
        <taxon>Bacilli</taxon>
        <taxon>Bacillales</taxon>
        <taxon>Bacillaceae</taxon>
        <taxon>Bacillus</taxon>
        <taxon>Bacillus cereus group</taxon>
    </lineage>
</organism>
<dbReference type="InterPro" id="IPR027417">
    <property type="entry name" value="P-loop_NTPase"/>
</dbReference>
<dbReference type="AlphaFoldDB" id="A0A1S9U513"/>
<comment type="subunit">
    <text evidence="2">Heterodimer of SbcC and SbcD.</text>
</comment>
<evidence type="ECO:0000256" key="3">
    <source>
        <dbReference type="ARBA" id="ARBA00013368"/>
    </source>
</evidence>
<sequence length="785" mass="93072">MTKYRINKLYIKNFKLVKEALVKFESNDIVVLDGPNGFGKTTIFDTLELVITGNISRIKDDDGRRTYKDILFCKDGDSSGEILIKVEFINEQDNRVTIVKRLPVEKHVPITQRKPTNFSIFDTHILEDFEEVISQENKKNQDDVEAFFGTDDLSRLYNLYYYIQQEESTRYLKDSEKRRRDEINHLFNTKQEKQELEYIKKVIKILNKEIKDISIQLNLLKTEEKNIKLPVEETNVLAHKPIIEGECLGEWDKEDIVVKNEGHRNNYIKELMELREFINGYDDFKHAKHNKSIDSILMNTNLLKDTIIIGSHLSSFEEISTLYHQQQWVYKLKSQLEEKSSWGSLEKKSLIDLEKILKIEIDIPSIENILDKIEYLEKRMNGVSQIVMDLNEIRQRLLEKFNQYINYKEDEDKECPMCGHEWTDSEELIKNIENKKQKYSHMYNEDAKGIDSYSNILFGDYFEPIIKEINIYLMNVTPQLEQDFYEQLNISMKNRDMVVKFLEWCGKKEIDIESIVNQRLSFVKEEEILVNVNALSQEIVKLKEKVDWKIDEYELKYNKFNMIYNNIFKGEAQLISKIDNNDIEYKIKYLNWCYEQTLYKKQGEIDDHIRKETEKLKYLQLKVEKAKKIRDVYSSCINEYELKIINDIEILFYIYSGRLLQYYQRGMGLFIQNTTGGLKFVANSETDHDAINYLSSGQLSALVIAFTLTLNKIYSNNKLGLLLIDDPVQTMDDINMASLVELLRNEFRERQIILSTHEDNISRYIRYKFSKYGLKHKRLNVKEVL</sequence>
<dbReference type="InterPro" id="IPR038729">
    <property type="entry name" value="Rad50/SbcC_AAA"/>
</dbReference>
<evidence type="ECO:0000313" key="6">
    <source>
        <dbReference type="Proteomes" id="UP000191124"/>
    </source>
</evidence>
<dbReference type="Gene3D" id="3.40.50.300">
    <property type="entry name" value="P-loop containing nucleotide triphosphate hydrolases"/>
    <property type="match status" value="2"/>
</dbReference>
<evidence type="ECO:0000256" key="1">
    <source>
        <dbReference type="ARBA" id="ARBA00006930"/>
    </source>
</evidence>
<dbReference type="RefSeq" id="WP_078182191.1">
    <property type="nucleotide sequence ID" value="NZ_MUAL01000137.1"/>
</dbReference>
<protein>
    <recommendedName>
        <fullName evidence="3">Nuclease SbcCD subunit C</fullName>
    </recommendedName>
</protein>
<evidence type="ECO:0000256" key="2">
    <source>
        <dbReference type="ARBA" id="ARBA00011322"/>
    </source>
</evidence>
<dbReference type="PANTHER" id="PTHR32114:SF2">
    <property type="entry name" value="ABC TRANSPORTER ABCH.3"/>
    <property type="match status" value="1"/>
</dbReference>
<dbReference type="PANTHER" id="PTHR32114">
    <property type="entry name" value="ABC TRANSPORTER ABCH.3"/>
    <property type="match status" value="1"/>
</dbReference>
<dbReference type="Proteomes" id="UP000191124">
    <property type="component" value="Unassembled WGS sequence"/>
</dbReference>
<evidence type="ECO:0000313" key="5">
    <source>
        <dbReference type="EMBL" id="OOR17335.1"/>
    </source>
</evidence>
<feature type="domain" description="Rad50/SbcC-type AAA" evidence="4">
    <location>
        <begin position="8"/>
        <end position="218"/>
    </location>
</feature>
<dbReference type="Pfam" id="PF13476">
    <property type="entry name" value="AAA_23"/>
    <property type="match status" value="1"/>
</dbReference>
<accession>A0A1S9U513</accession>
<dbReference type="GO" id="GO:0016887">
    <property type="term" value="F:ATP hydrolysis activity"/>
    <property type="evidence" value="ECO:0007669"/>
    <property type="project" value="InterPro"/>
</dbReference>
<comment type="caution">
    <text evidence="5">The sequence shown here is derived from an EMBL/GenBank/DDBJ whole genome shotgun (WGS) entry which is preliminary data.</text>
</comment>
<name>A0A1S9U513_BACCE</name>
<gene>
    <name evidence="5" type="ORF">BW892_27595</name>
</gene>
<evidence type="ECO:0000259" key="4">
    <source>
        <dbReference type="Pfam" id="PF13476"/>
    </source>
</evidence>
<comment type="similarity">
    <text evidence="1">Belongs to the SMC family. SbcC subfamily.</text>
</comment>
<dbReference type="SUPFAM" id="SSF52540">
    <property type="entry name" value="P-loop containing nucleoside triphosphate hydrolases"/>
    <property type="match status" value="1"/>
</dbReference>